<dbReference type="Gene3D" id="3.30.63.20">
    <property type="match status" value="1"/>
</dbReference>
<comment type="similarity">
    <text evidence="1">Belongs to the eukaryotic ribosomal protein eS25 family.</text>
</comment>
<accession>A0A0U2U6V5</accession>
<dbReference type="Pfam" id="PF03297">
    <property type="entry name" value="Ribosomal_S25"/>
    <property type="match status" value="1"/>
</dbReference>
<dbReference type="InterPro" id="IPR036390">
    <property type="entry name" value="WH_DNA-bd_sf"/>
</dbReference>
<dbReference type="AlphaFoldDB" id="A0A0U2U6V5"/>
<evidence type="ECO:0000313" key="5">
    <source>
        <dbReference type="Proteomes" id="UP000060778"/>
    </source>
</evidence>
<dbReference type="STRING" id="940295.EYM_05690"/>
<name>A0A0U2U6V5_9CREN</name>
<gene>
    <name evidence="4" type="ORF">EYM_05690</name>
</gene>
<dbReference type="EMBL" id="CP006867">
    <property type="protein sequence ID" value="ALU11876.1"/>
    <property type="molecule type" value="Genomic_DNA"/>
</dbReference>
<keyword evidence="2 4" id="KW-0689">Ribosomal protein</keyword>
<dbReference type="GO" id="GO:1990904">
    <property type="term" value="C:ribonucleoprotein complex"/>
    <property type="evidence" value="ECO:0007669"/>
    <property type="project" value="UniProtKB-KW"/>
</dbReference>
<dbReference type="GO" id="GO:0005840">
    <property type="term" value="C:ribosome"/>
    <property type="evidence" value="ECO:0007669"/>
    <property type="project" value="UniProtKB-KW"/>
</dbReference>
<reference evidence="4 5" key="1">
    <citation type="submission" date="2013-11" db="EMBL/GenBank/DDBJ databases">
        <title>Comparative genomics of Ignicoccus.</title>
        <authorList>
            <person name="Podar M."/>
        </authorList>
    </citation>
    <scope>NUCLEOTIDE SEQUENCE [LARGE SCALE GENOMIC DNA]</scope>
    <source>
        <strain evidence="4 5">DSM 13165</strain>
    </source>
</reference>
<evidence type="ECO:0000313" key="4">
    <source>
        <dbReference type="EMBL" id="ALU11876.1"/>
    </source>
</evidence>
<dbReference type="OrthoDB" id="31234at2157"/>
<dbReference type="GeneID" id="30680521"/>
<proteinExistence type="inferred from homology"/>
<keyword evidence="3" id="KW-0687">Ribonucleoprotein</keyword>
<dbReference type="KEGG" id="iis:EYM_05690"/>
<keyword evidence="5" id="KW-1185">Reference proteome</keyword>
<evidence type="ECO:0000256" key="3">
    <source>
        <dbReference type="ARBA" id="ARBA00023274"/>
    </source>
</evidence>
<evidence type="ECO:0000256" key="1">
    <source>
        <dbReference type="ARBA" id="ARBA00009106"/>
    </source>
</evidence>
<dbReference type="RefSeq" id="WP_075050047.1">
    <property type="nucleotide sequence ID" value="NZ_CP006867.1"/>
</dbReference>
<evidence type="ECO:0000256" key="2">
    <source>
        <dbReference type="ARBA" id="ARBA00022980"/>
    </source>
</evidence>
<dbReference type="PATRIC" id="fig|940295.4.peg.1096"/>
<protein>
    <submittedName>
        <fullName evidence="4">30S ribosomal protein S25</fullName>
    </submittedName>
</protein>
<sequence length="124" mass="14244">MGRVNKPLSAAEKRQMKQLLEDIRKRMIEEKKSTRGVTQRVVAEGDVLRKAEAIVRKMQYVTPYVLANKMEVGIGLAKRILRDLETKGVVKLYSKNRRVQVYVPAESFDKLVKPGAYSYTVEEM</sequence>
<organism evidence="4 5">
    <name type="scientific">Ignicoccus islandicus DSM 13165</name>
    <dbReference type="NCBI Taxonomy" id="940295"/>
    <lineage>
        <taxon>Archaea</taxon>
        <taxon>Thermoproteota</taxon>
        <taxon>Thermoprotei</taxon>
        <taxon>Desulfurococcales</taxon>
        <taxon>Desulfurococcaceae</taxon>
        <taxon>Ignicoccus</taxon>
    </lineage>
</organism>
<dbReference type="SUPFAM" id="SSF46785">
    <property type="entry name" value="Winged helix' DNA-binding domain"/>
    <property type="match status" value="1"/>
</dbReference>
<dbReference type="Proteomes" id="UP000060778">
    <property type="component" value="Chromosome"/>
</dbReference>
<dbReference type="InterPro" id="IPR004977">
    <property type="entry name" value="Ribosomal_eS25"/>
</dbReference>